<evidence type="ECO:0000313" key="2">
    <source>
        <dbReference type="Proteomes" id="UP000310065"/>
    </source>
</evidence>
<evidence type="ECO:0000313" key="1">
    <source>
        <dbReference type="EMBL" id="QCU73841.1"/>
    </source>
</evidence>
<protein>
    <submittedName>
        <fullName evidence="1">Uncharacterized protein</fullName>
    </submittedName>
</protein>
<gene>
    <name evidence="1" type="ORF">FFU37_04965</name>
</gene>
<sequence length="388" mass="44543">MNEFFTLTTNLSPHAKWILIRLIIGRVIGDEVSKVDFIELGCSHNKFKKVVDELLNINAISKLKTEHFKKGRPVDSYIFVYDKYTEMSKLLPSEKLTKIEDKDLRVPIKIVWCFFVLNEDEFGHVENFSVPTIANACGIKPMEVKTAVTKLKEQNFIIQITKGCTYKQNERFTYNEKRANPKRPSAYLVTNFDSQGELNMIQMGKIRFYPLLEIKNINKHIYKDNFIKSLCLNLDTSIGENSSLAKFQAEGLTSIHIFKVIKLHLAKQPKSVLDNLYYVFLLLLTKSIKGKVSIQNVHNSLTGTSKTDCKNSTFYKMCLVITSLVNTISKYLVLSCYTKANSTLPFNQQSHNLELTADAICTRKYLFIKIGTCKNSNSRKDIFFFKLS</sequence>
<dbReference type="AlphaFoldDB" id="A0A4P9IZ95"/>
<dbReference type="GeneID" id="88774991"/>
<dbReference type="EMBL" id="CP040558">
    <property type="protein sequence ID" value="QCU73841.1"/>
    <property type="molecule type" value="Genomic_DNA"/>
</dbReference>
<name>A0A4P9IZ95_9GAMM</name>
<reference evidence="1 2" key="1">
    <citation type="submission" date="2019-05" db="EMBL/GenBank/DDBJ databases">
        <title>Complete genome sequence of Pseudoalteromonas sp. 16-SW-7(T) isolated from the Okhotsk Sea, Russia.</title>
        <authorList>
            <person name="Nguyen T.H."/>
            <person name="Nedashkovskaya O.I."/>
            <person name="Kim S.-G."/>
        </authorList>
    </citation>
    <scope>NUCLEOTIDE SEQUENCE [LARGE SCALE GENOMIC DNA]</scope>
    <source>
        <strain evidence="1 2">16-SW-7</strain>
    </source>
</reference>
<dbReference type="Proteomes" id="UP000310065">
    <property type="component" value="Chromosome L1"/>
</dbReference>
<organism evidence="1 2">
    <name type="scientific">Pseudoalteromonas distincta</name>
    <dbReference type="NCBI Taxonomy" id="77608"/>
    <lineage>
        <taxon>Bacteria</taxon>
        <taxon>Pseudomonadati</taxon>
        <taxon>Pseudomonadota</taxon>
        <taxon>Gammaproteobacteria</taxon>
        <taxon>Alteromonadales</taxon>
        <taxon>Pseudoalteromonadaceae</taxon>
        <taxon>Pseudoalteromonas</taxon>
    </lineage>
</organism>
<dbReference type="RefSeq" id="WP_138488859.1">
    <property type="nucleotide sequence ID" value="NZ_CP040558.1"/>
</dbReference>
<accession>A0A4P9IZ95</accession>
<proteinExistence type="predicted"/>
<dbReference type="KEGG" id="pdv:FFU37_04965"/>